<evidence type="ECO:0000256" key="2">
    <source>
        <dbReference type="ARBA" id="ARBA00012758"/>
    </source>
</evidence>
<keyword evidence="4" id="KW-0326">Glycosidase</keyword>
<organism evidence="8 9">
    <name type="scientific">Chryseobacterium luteum</name>
    <dbReference type="NCBI Taxonomy" id="421531"/>
    <lineage>
        <taxon>Bacteria</taxon>
        <taxon>Pseudomonadati</taxon>
        <taxon>Bacteroidota</taxon>
        <taxon>Flavobacteriia</taxon>
        <taxon>Flavobacteriales</taxon>
        <taxon>Weeksellaceae</taxon>
        <taxon>Chryseobacterium group</taxon>
        <taxon>Chryseobacterium</taxon>
    </lineage>
</organism>
<accession>A0A085ZDQ7</accession>
<dbReference type="RefSeq" id="WP_034705554.1">
    <property type="nucleotide sequence ID" value="NZ_JPRO01000011.1"/>
</dbReference>
<reference evidence="8 9" key="1">
    <citation type="submission" date="2014-07" db="EMBL/GenBank/DDBJ databases">
        <title>Genome of Chryseobacterium luteum DSM 18605.</title>
        <authorList>
            <person name="Stropko S.J."/>
            <person name="Pipes S.E."/>
            <person name="Newman J.D."/>
        </authorList>
    </citation>
    <scope>NUCLEOTIDE SEQUENCE [LARGE SCALE GENOMIC DNA]</scope>
    <source>
        <strain evidence="8 9">DSM 18605</strain>
    </source>
</reference>
<comment type="caution">
    <text evidence="8">The sequence shown here is derived from an EMBL/GenBank/DDBJ whole genome shotgun (WGS) entry which is preliminary data.</text>
</comment>
<proteinExistence type="inferred from homology"/>
<dbReference type="SUPFAM" id="SSF75005">
    <property type="entry name" value="Arabinanase/levansucrase/invertase"/>
    <property type="match status" value="1"/>
</dbReference>
<dbReference type="AlphaFoldDB" id="A0A085ZDQ7"/>
<sequence length="513" mass="56722">MSIKNIYVAAVLSLATFSCQNHDSDTEVNPEDIYSKTNIFPQPPNQWMGENNPYYTEGYAGDVMPYYENGKFHLFFLHDAKTKPAGEGFHDIHSFETGNFTDFTYQGRQIPYGTSSEADFGVGTGSLVKVGSTYYYYYTGHNEVASFLSGNPRESVLLATSTDMKNWTKVKNFKITAPTGYYDYEFRDPHVFFNSEDGKYWMLVSAQTSDKKAVVLKFTTTNPATGNWTVENPIYTTSSSENYIMLECPDLFKMGNYWYLVFSENWSSSAGTHYRISTSPNGPWTTPQNDRLDGSYLYAAKTVSDNINRYLVGWTARKAPENNTGGKDWAGNIVTHRLVQNSDGTLAVKPVSGLPSVFGQNAVLSVDKITGNASQNGSSFNLSANSQVTFSKLQKANQINFTLNVSAGKAGIILAHDTDAGSGVKIAFEPANNRIAAYVMNSGSEDLMNSYSLSSVSGTSYTVTASISNDVCVVYINDKIAFTNRIYNIVNKKWSIFSSSESSFSNINIKNPN</sequence>
<dbReference type="InterPro" id="IPR001362">
    <property type="entry name" value="Glyco_hydro_32"/>
</dbReference>
<feature type="signal peptide" evidence="5">
    <location>
        <begin position="1"/>
        <end position="23"/>
    </location>
</feature>
<dbReference type="Gene3D" id="2.60.120.560">
    <property type="entry name" value="Exo-inulinase, domain 1"/>
    <property type="match status" value="1"/>
</dbReference>
<protein>
    <recommendedName>
        <fullName evidence="2">beta-fructofuranosidase</fullName>
        <ecNumber evidence="2">3.2.1.26</ecNumber>
    </recommendedName>
</protein>
<keyword evidence="5" id="KW-0732">Signal</keyword>
<dbReference type="OrthoDB" id="9759709at2"/>
<dbReference type="Gene3D" id="2.115.10.20">
    <property type="entry name" value="Glycosyl hydrolase domain, family 43"/>
    <property type="match status" value="1"/>
</dbReference>
<keyword evidence="3" id="KW-0378">Hydrolase</keyword>
<evidence type="ECO:0000256" key="1">
    <source>
        <dbReference type="ARBA" id="ARBA00009902"/>
    </source>
</evidence>
<dbReference type="Proteomes" id="UP000028703">
    <property type="component" value="Unassembled WGS sequence"/>
</dbReference>
<evidence type="ECO:0000256" key="3">
    <source>
        <dbReference type="ARBA" id="ARBA00022801"/>
    </source>
</evidence>
<evidence type="ECO:0000256" key="5">
    <source>
        <dbReference type="SAM" id="SignalP"/>
    </source>
</evidence>
<dbReference type="Pfam" id="PF16346">
    <property type="entry name" value="GH32_BT1760-like_C"/>
    <property type="match status" value="1"/>
</dbReference>
<dbReference type="EC" id="3.2.1.26" evidence="2"/>
<dbReference type="PANTHER" id="PTHR43101:SF1">
    <property type="entry name" value="BETA-FRUCTOSIDASE"/>
    <property type="match status" value="1"/>
</dbReference>
<evidence type="ECO:0000313" key="9">
    <source>
        <dbReference type="Proteomes" id="UP000028703"/>
    </source>
</evidence>
<dbReference type="Pfam" id="PF00251">
    <property type="entry name" value="Glyco_hydro_32N"/>
    <property type="match status" value="1"/>
</dbReference>
<evidence type="ECO:0000259" key="6">
    <source>
        <dbReference type="Pfam" id="PF00251"/>
    </source>
</evidence>
<evidence type="ECO:0000259" key="7">
    <source>
        <dbReference type="Pfam" id="PF16346"/>
    </source>
</evidence>
<gene>
    <name evidence="8" type="ORF">IX38_13300</name>
</gene>
<dbReference type="InterPro" id="IPR051214">
    <property type="entry name" value="GH32_Enzymes"/>
</dbReference>
<dbReference type="GO" id="GO:0005975">
    <property type="term" value="P:carbohydrate metabolic process"/>
    <property type="evidence" value="ECO:0007669"/>
    <property type="project" value="InterPro"/>
</dbReference>
<feature type="chain" id="PRO_5001800827" description="beta-fructofuranosidase" evidence="5">
    <location>
        <begin position="24"/>
        <end position="513"/>
    </location>
</feature>
<dbReference type="PANTHER" id="PTHR43101">
    <property type="entry name" value="BETA-FRUCTOSIDASE"/>
    <property type="match status" value="1"/>
</dbReference>
<dbReference type="CDD" id="cd08995">
    <property type="entry name" value="GH32_EcAec43-like"/>
    <property type="match status" value="1"/>
</dbReference>
<dbReference type="eggNOG" id="COG1621">
    <property type="taxonomic scope" value="Bacteria"/>
</dbReference>
<dbReference type="PROSITE" id="PS51257">
    <property type="entry name" value="PROKAR_LIPOPROTEIN"/>
    <property type="match status" value="1"/>
</dbReference>
<dbReference type="STRING" id="421531.IX38_13300"/>
<dbReference type="InterPro" id="IPR032507">
    <property type="entry name" value="BT1760-like_C"/>
</dbReference>
<dbReference type="EMBL" id="JPRO01000011">
    <property type="protein sequence ID" value="KFF02571.1"/>
    <property type="molecule type" value="Genomic_DNA"/>
</dbReference>
<dbReference type="InterPro" id="IPR013148">
    <property type="entry name" value="Glyco_hydro_32_N"/>
</dbReference>
<keyword evidence="9" id="KW-1185">Reference proteome</keyword>
<name>A0A085ZDQ7_9FLAO</name>
<evidence type="ECO:0000256" key="4">
    <source>
        <dbReference type="ARBA" id="ARBA00023295"/>
    </source>
</evidence>
<feature type="domain" description="BT1760-like C-terminal" evidence="7">
    <location>
        <begin position="360"/>
        <end position="498"/>
    </location>
</feature>
<comment type="similarity">
    <text evidence="1">Belongs to the glycosyl hydrolase 32 family.</text>
</comment>
<dbReference type="GO" id="GO:0004564">
    <property type="term" value="F:beta-fructofuranosidase activity"/>
    <property type="evidence" value="ECO:0007669"/>
    <property type="project" value="UniProtKB-EC"/>
</dbReference>
<dbReference type="SMART" id="SM00640">
    <property type="entry name" value="Glyco_32"/>
    <property type="match status" value="1"/>
</dbReference>
<dbReference type="InterPro" id="IPR023296">
    <property type="entry name" value="Glyco_hydro_beta-prop_sf"/>
</dbReference>
<evidence type="ECO:0000313" key="8">
    <source>
        <dbReference type="EMBL" id="KFF02571.1"/>
    </source>
</evidence>
<feature type="domain" description="Glycosyl hydrolase family 32 N-terminal" evidence="6">
    <location>
        <begin position="65"/>
        <end position="350"/>
    </location>
</feature>